<keyword evidence="4" id="KW-1185">Reference proteome</keyword>
<evidence type="ECO:0000313" key="2">
    <source>
        <dbReference type="EMBL" id="MRX81891.1"/>
    </source>
</evidence>
<sequence length="71" mass="8233">MAFCDNHTAHEEHFTRLDKRVDELEDRDFEKTQLIARMDAILSQLQRLYWVIVTSCAGAMATALLAMFSTR</sequence>
<evidence type="ECO:0000313" key="5">
    <source>
        <dbReference type="Proteomes" id="UP000478463"/>
    </source>
</evidence>
<gene>
    <name evidence="2" type="ORF">GJG86_05240</name>
    <name evidence="3" type="ORF">GS424_016145</name>
</gene>
<dbReference type="EMBL" id="VTFY01000003">
    <property type="protein sequence ID" value="MRX81891.1"/>
    <property type="molecule type" value="Genomic_DNA"/>
</dbReference>
<evidence type="ECO:0000313" key="3">
    <source>
        <dbReference type="EMBL" id="QOS68009.1"/>
    </source>
</evidence>
<evidence type="ECO:0000256" key="1">
    <source>
        <dbReference type="SAM" id="Phobius"/>
    </source>
</evidence>
<keyword evidence="1" id="KW-1133">Transmembrane helix</keyword>
<reference evidence="4" key="1">
    <citation type="submission" date="2019-08" db="EMBL/GenBank/DDBJ databases">
        <title>Arthrobacter sp. nov., isolated from plateau pika and Tibetan wild ass.</title>
        <authorList>
            <person name="Ge Y."/>
        </authorList>
    </citation>
    <scope>NUCLEOTIDE SEQUENCE [LARGE SCALE GENOMIC DNA]</scope>
    <source>
        <strain evidence="4">HF-4214</strain>
    </source>
</reference>
<keyword evidence="1" id="KW-0812">Transmembrane</keyword>
<name>A0A6N7RLT8_9ACTN</name>
<protein>
    <submittedName>
        <fullName evidence="2">Uncharacterized protein</fullName>
    </submittedName>
</protein>
<keyword evidence="1" id="KW-0472">Membrane</keyword>
<accession>A0A6N7RLT8</accession>
<proteinExistence type="predicted"/>
<dbReference type="Proteomes" id="UP000478463">
    <property type="component" value="Chromosome"/>
</dbReference>
<reference evidence="3 5" key="3">
    <citation type="submission" date="2020-10" db="EMBL/GenBank/DDBJ databases">
        <title>Eggerthella sp. nov., isolated from human feces.</title>
        <authorList>
            <person name="Yajun G."/>
        </authorList>
    </citation>
    <scope>NUCLEOTIDE SEQUENCE [LARGE SCALE GENOMIC DNA]</scope>
    <source>
        <strain evidence="3 5">HF-1101</strain>
    </source>
</reference>
<feature type="transmembrane region" description="Helical" evidence="1">
    <location>
        <begin position="48"/>
        <end position="68"/>
    </location>
</feature>
<organism evidence="2 4">
    <name type="scientific">Eggerthella guodeyinii</name>
    <dbReference type="NCBI Taxonomy" id="2690837"/>
    <lineage>
        <taxon>Bacteria</taxon>
        <taxon>Bacillati</taxon>
        <taxon>Actinomycetota</taxon>
        <taxon>Coriobacteriia</taxon>
        <taxon>Eggerthellales</taxon>
        <taxon>Eggerthellaceae</taxon>
        <taxon>Eggerthella</taxon>
    </lineage>
</organism>
<dbReference type="AlphaFoldDB" id="A0A6N7RLT8"/>
<reference evidence="2" key="2">
    <citation type="submission" date="2019-08" db="EMBL/GenBank/DDBJ databases">
        <authorList>
            <person name="Ge Y."/>
        </authorList>
    </citation>
    <scope>NUCLEOTIDE SEQUENCE</scope>
    <source>
        <strain evidence="2">HF-4214</strain>
    </source>
</reference>
<accession>A0A6L7IPK5</accession>
<dbReference type="Proteomes" id="UP000438093">
    <property type="component" value="Unassembled WGS sequence"/>
</dbReference>
<dbReference type="KEGG" id="egd:GS424_016145"/>
<evidence type="ECO:0000313" key="4">
    <source>
        <dbReference type="Proteomes" id="UP000438093"/>
    </source>
</evidence>
<dbReference type="RefSeq" id="WP_154332785.1">
    <property type="nucleotide sequence ID" value="NZ_CP063310.1"/>
</dbReference>
<dbReference type="EMBL" id="CP063310">
    <property type="protein sequence ID" value="QOS68009.1"/>
    <property type="molecule type" value="Genomic_DNA"/>
</dbReference>